<dbReference type="InterPro" id="IPR029063">
    <property type="entry name" value="SAM-dependent_MTases_sf"/>
</dbReference>
<feature type="transmembrane region" description="Helical" evidence="2">
    <location>
        <begin position="465"/>
        <end position="484"/>
    </location>
</feature>
<dbReference type="GO" id="GO:0006596">
    <property type="term" value="P:polyamine biosynthetic process"/>
    <property type="evidence" value="ECO:0007669"/>
    <property type="project" value="UniProtKB-KW"/>
</dbReference>
<feature type="transmembrane region" description="Helical" evidence="2">
    <location>
        <begin position="32"/>
        <end position="57"/>
    </location>
</feature>
<proteinExistence type="predicted"/>
<dbReference type="Gene3D" id="3.40.50.150">
    <property type="entry name" value="Vaccinia Virus protein VP39"/>
    <property type="match status" value="1"/>
</dbReference>
<feature type="transmembrane region" description="Helical" evidence="2">
    <location>
        <begin position="69"/>
        <end position="88"/>
    </location>
</feature>
<name>A0A6B2M0P6_9BACT</name>
<evidence type="ECO:0000313" key="3">
    <source>
        <dbReference type="EMBL" id="NDV61607.1"/>
    </source>
</evidence>
<feature type="transmembrane region" description="Helical" evidence="2">
    <location>
        <begin position="315"/>
        <end position="333"/>
    </location>
</feature>
<evidence type="ECO:0000256" key="2">
    <source>
        <dbReference type="SAM" id="Phobius"/>
    </source>
</evidence>
<keyword evidence="2" id="KW-1133">Transmembrane helix</keyword>
<protein>
    <recommendedName>
        <fullName evidence="5">Ferrichrome ABC transporter permease</fullName>
    </recommendedName>
</protein>
<dbReference type="RefSeq" id="WP_163962689.1">
    <property type="nucleotide sequence ID" value="NZ_JAAGNX010000001.1"/>
</dbReference>
<feature type="transmembrane region" description="Helical" evidence="2">
    <location>
        <begin position="286"/>
        <end position="303"/>
    </location>
</feature>
<reference evidence="3 4" key="1">
    <citation type="submission" date="2020-02" db="EMBL/GenBank/DDBJ databases">
        <title>Albibacoteraceae fam. nov., the first described family within the subdivision 4 Verrucomicrobia.</title>
        <authorList>
            <person name="Xi F."/>
        </authorList>
    </citation>
    <scope>NUCLEOTIDE SEQUENCE [LARGE SCALE GENOMIC DNA]</scope>
    <source>
        <strain evidence="3 4">CK1056</strain>
    </source>
</reference>
<dbReference type="EMBL" id="JAAGNX010000001">
    <property type="protein sequence ID" value="NDV61607.1"/>
    <property type="molecule type" value="Genomic_DNA"/>
</dbReference>
<comment type="caution">
    <text evidence="3">The sequence shown here is derived from an EMBL/GenBank/DDBJ whole genome shotgun (WGS) entry which is preliminary data.</text>
</comment>
<sequence>MRFACSIFLSAFLLFQIQLILGKFLLPWFGGAPAVWTTCILFFQSFLLAGYAYAFFIDRKLSLPAQVKLHSLLLILAMASLGLAWLRWGSPVLPGDGWKPVSGSGNPIPQLLMILMAAIALSYTLLAANSPLIQRWYGIGAGTNRPYRLYALSNAGSLLALLSYPIFIEPYLPLSLQAKIWAGLYFIFIVATIASALAARKAGLSGESIKVTETIAPEAPTESEGQGHWSFWLILSACPAAMMLAITNDLSQEVAVTPFIWVLPLAIYLLSFIICFDHPRWYSRRAFVLLTYLASMVVLITNLKGFDLGMIGHVLSYGFFLFVFSMLCHGELFRIRPRVEKLTSFYLMVALGGVIGGITVGILAPTLFTGYWEFHLTVFTSWILLTYLFWKDKKSFLNTGDRWHAIALLLLTAYIITHYTLALTGGYSLPGIQAHRELANLGIALAIALALYLPFRKAAFISWPLWPRILIAMLIFVFECFTVFNVRSTGVAAQEVDRNFFGVVKINEGKIFDPYPLTIRNLVHGKILHGFQYLRGDLEMVPNSYYVRDSGVGLGILQHPRRKMGQPIRIGVTGLGAGAIAAYTEPGDLIRFYEINPLVIDHAYGPEADFTYLQKCMGTVELSLGDARLSLEKELQEGRPGKFDILVLDAFSSDSIPVHLLTREAFQMYLMHLRDEDSVIAVNISNRILDISVPVVSIARELGMEAVRIKCSGQPPVPIPSDWILMGRAILGKEPIRSAAADIRPYEEVIWTDDFSNLWKFLR</sequence>
<keyword evidence="2" id="KW-0812">Transmembrane</keyword>
<feature type="transmembrane region" description="Helical" evidence="2">
    <location>
        <begin position="254"/>
        <end position="274"/>
    </location>
</feature>
<gene>
    <name evidence="3" type="ORF">G0Q06_04010</name>
</gene>
<feature type="transmembrane region" description="Helical" evidence="2">
    <location>
        <begin position="402"/>
        <end position="422"/>
    </location>
</feature>
<feature type="transmembrane region" description="Helical" evidence="2">
    <location>
        <begin position="345"/>
        <end position="368"/>
    </location>
</feature>
<feature type="transmembrane region" description="Helical" evidence="2">
    <location>
        <begin position="374"/>
        <end position="390"/>
    </location>
</feature>
<evidence type="ECO:0008006" key="5">
    <source>
        <dbReference type="Google" id="ProtNLM"/>
    </source>
</evidence>
<keyword evidence="1" id="KW-0620">Polyamine biosynthesis</keyword>
<keyword evidence="2" id="KW-0472">Membrane</keyword>
<evidence type="ECO:0000313" key="4">
    <source>
        <dbReference type="Proteomes" id="UP000478417"/>
    </source>
</evidence>
<evidence type="ECO:0000256" key="1">
    <source>
        <dbReference type="ARBA" id="ARBA00023115"/>
    </source>
</evidence>
<accession>A0A6B2M0P6</accession>
<keyword evidence="4" id="KW-1185">Reference proteome</keyword>
<feature type="transmembrane region" description="Helical" evidence="2">
    <location>
        <begin position="434"/>
        <end position="453"/>
    </location>
</feature>
<dbReference type="AlphaFoldDB" id="A0A6B2M0P6"/>
<dbReference type="PANTHER" id="PTHR43317:SF1">
    <property type="entry name" value="THERMOSPERMINE SYNTHASE ACAULIS5"/>
    <property type="match status" value="1"/>
</dbReference>
<feature type="transmembrane region" description="Helical" evidence="2">
    <location>
        <begin position="229"/>
        <end position="248"/>
    </location>
</feature>
<dbReference type="Proteomes" id="UP000478417">
    <property type="component" value="Unassembled WGS sequence"/>
</dbReference>
<dbReference type="SUPFAM" id="SSF53335">
    <property type="entry name" value="S-adenosyl-L-methionine-dependent methyltransferases"/>
    <property type="match status" value="1"/>
</dbReference>
<feature type="transmembrane region" description="Helical" evidence="2">
    <location>
        <begin position="149"/>
        <end position="168"/>
    </location>
</feature>
<dbReference type="PANTHER" id="PTHR43317">
    <property type="entry name" value="THERMOSPERMINE SYNTHASE ACAULIS5"/>
    <property type="match status" value="1"/>
</dbReference>
<organism evidence="3 4">
    <name type="scientific">Oceanipulchritudo coccoides</name>
    <dbReference type="NCBI Taxonomy" id="2706888"/>
    <lineage>
        <taxon>Bacteria</taxon>
        <taxon>Pseudomonadati</taxon>
        <taxon>Verrucomicrobiota</taxon>
        <taxon>Opitutia</taxon>
        <taxon>Puniceicoccales</taxon>
        <taxon>Oceanipulchritudinaceae</taxon>
        <taxon>Oceanipulchritudo</taxon>
    </lineage>
</organism>
<feature type="transmembrane region" description="Helical" evidence="2">
    <location>
        <begin position="180"/>
        <end position="199"/>
    </location>
</feature>
<feature type="transmembrane region" description="Helical" evidence="2">
    <location>
        <begin position="108"/>
        <end position="128"/>
    </location>
</feature>